<protein>
    <recommendedName>
        <fullName evidence="8">BED-type domain-containing protein</fullName>
    </recommendedName>
</protein>
<dbReference type="InterPro" id="IPR013087">
    <property type="entry name" value="Znf_C2H2_type"/>
</dbReference>
<comment type="caution">
    <text evidence="9">The sequence shown here is derived from an EMBL/GenBank/DDBJ whole genome shotgun (WGS) entry which is preliminary data.</text>
</comment>
<reference evidence="9" key="1">
    <citation type="submission" date="2020-10" db="EMBL/GenBank/DDBJ databases">
        <authorList>
            <person name="Kikuchi T."/>
        </authorList>
    </citation>
    <scope>NUCLEOTIDE SEQUENCE</scope>
    <source>
        <strain evidence="9">NKZ352</strain>
    </source>
</reference>
<evidence type="ECO:0000256" key="7">
    <source>
        <dbReference type="SAM" id="MobiDB-lite"/>
    </source>
</evidence>
<evidence type="ECO:0000256" key="1">
    <source>
        <dbReference type="ARBA" id="ARBA00004123"/>
    </source>
</evidence>
<feature type="region of interest" description="Disordered" evidence="7">
    <location>
        <begin position="88"/>
        <end position="111"/>
    </location>
</feature>
<dbReference type="EMBL" id="CAJGYM010000030">
    <property type="protein sequence ID" value="CAD6192856.1"/>
    <property type="molecule type" value="Genomic_DNA"/>
</dbReference>
<keyword evidence="2" id="KW-0479">Metal-binding</keyword>
<dbReference type="SMART" id="SM00355">
    <property type="entry name" value="ZnF_C2H2"/>
    <property type="match status" value="2"/>
</dbReference>
<gene>
    <name evidence="9" type="ORF">CAUJ_LOCUS8775</name>
</gene>
<dbReference type="PROSITE" id="PS50808">
    <property type="entry name" value="ZF_BED"/>
    <property type="match status" value="1"/>
</dbReference>
<evidence type="ECO:0000256" key="2">
    <source>
        <dbReference type="ARBA" id="ARBA00022723"/>
    </source>
</evidence>
<keyword evidence="5" id="KW-0539">Nucleus</keyword>
<keyword evidence="4" id="KW-0862">Zinc</keyword>
<organism evidence="9 10">
    <name type="scientific">Caenorhabditis auriculariae</name>
    <dbReference type="NCBI Taxonomy" id="2777116"/>
    <lineage>
        <taxon>Eukaryota</taxon>
        <taxon>Metazoa</taxon>
        <taxon>Ecdysozoa</taxon>
        <taxon>Nematoda</taxon>
        <taxon>Chromadorea</taxon>
        <taxon>Rhabditida</taxon>
        <taxon>Rhabditina</taxon>
        <taxon>Rhabditomorpha</taxon>
        <taxon>Rhabditoidea</taxon>
        <taxon>Rhabditidae</taxon>
        <taxon>Peloderinae</taxon>
        <taxon>Caenorhabditis</taxon>
    </lineage>
</organism>
<dbReference type="CDD" id="cd20908">
    <property type="entry name" value="SUF4-like"/>
    <property type="match status" value="1"/>
</dbReference>
<evidence type="ECO:0000313" key="9">
    <source>
        <dbReference type="EMBL" id="CAD6192856.1"/>
    </source>
</evidence>
<dbReference type="GO" id="GO:0008270">
    <property type="term" value="F:zinc ion binding"/>
    <property type="evidence" value="ECO:0007669"/>
    <property type="project" value="UniProtKB-KW"/>
</dbReference>
<keyword evidence="10" id="KW-1185">Reference proteome</keyword>
<proteinExistence type="predicted"/>
<dbReference type="Proteomes" id="UP000835052">
    <property type="component" value="Unassembled WGS sequence"/>
</dbReference>
<evidence type="ECO:0000256" key="4">
    <source>
        <dbReference type="ARBA" id="ARBA00022833"/>
    </source>
</evidence>
<comment type="subcellular location">
    <subcellularLocation>
        <location evidence="1">Nucleus</location>
    </subcellularLocation>
</comment>
<accession>A0A8S1H8R6</accession>
<feature type="region of interest" description="Disordered" evidence="7">
    <location>
        <begin position="231"/>
        <end position="265"/>
    </location>
</feature>
<feature type="domain" description="BED-type" evidence="8">
    <location>
        <begin position="6"/>
        <end position="65"/>
    </location>
</feature>
<dbReference type="OrthoDB" id="1306014at2759"/>
<evidence type="ECO:0000256" key="5">
    <source>
        <dbReference type="ARBA" id="ARBA00023242"/>
    </source>
</evidence>
<dbReference type="PANTHER" id="PTHR23215">
    <property type="entry name" value="ZINC FINGER PROTEIN 207"/>
    <property type="match status" value="1"/>
</dbReference>
<evidence type="ECO:0000313" key="10">
    <source>
        <dbReference type="Proteomes" id="UP000835052"/>
    </source>
</evidence>
<sequence>MGRKKKKVDKPWCWYCNREFDDEKVLIQHQKAKHFKCHICHKKLFSGPGLSIHCMQVHKETIDKIPGAAQGRDNIHVEIYGMHGVPAGSYRGDAAEDEPPEKKLRDDMVPLPPPPLPAGVPFPPMPSAFMPPMPGRPPAGLPPYMPPMPHGMPPMPRVLPPGMPPALPPGMPPMLPPGMAGFRPPPVRPPGFPPQPPGFSGNHAAAFPPRPMGGVLPPPRMAAIAPEEPRTSRFDNGFHQPPVAKTPPREEYGGRAPKGELGNGDYEEEIKPNLVSNIPYAEPTNTNTIAPVANVASKLGSRTRIIHPDDHQISMEERRAMLILNDRGFR</sequence>
<dbReference type="AlphaFoldDB" id="A0A8S1H8R6"/>
<name>A0A8S1H8R6_9PELO</name>
<dbReference type="GO" id="GO:0003677">
    <property type="term" value="F:DNA binding"/>
    <property type="evidence" value="ECO:0007669"/>
    <property type="project" value="InterPro"/>
</dbReference>
<dbReference type="InterPro" id="IPR003656">
    <property type="entry name" value="Znf_BED"/>
</dbReference>
<evidence type="ECO:0000256" key="3">
    <source>
        <dbReference type="ARBA" id="ARBA00022771"/>
    </source>
</evidence>
<dbReference type="GO" id="GO:0005634">
    <property type="term" value="C:nucleus"/>
    <property type="evidence" value="ECO:0007669"/>
    <property type="project" value="UniProtKB-SubCell"/>
</dbReference>
<evidence type="ECO:0000256" key="6">
    <source>
        <dbReference type="PROSITE-ProRule" id="PRU00027"/>
    </source>
</evidence>
<keyword evidence="3 6" id="KW-0863">Zinc-finger</keyword>
<dbReference type="PROSITE" id="PS00028">
    <property type="entry name" value="ZINC_FINGER_C2H2_1"/>
    <property type="match status" value="2"/>
</dbReference>
<evidence type="ECO:0000259" key="8">
    <source>
        <dbReference type="PROSITE" id="PS50808"/>
    </source>
</evidence>
<dbReference type="PANTHER" id="PTHR23215:SF0">
    <property type="entry name" value="BUB3-INTERACTING AND GLEBS MOTIF-CONTAINING PROTEIN ZNF207"/>
    <property type="match status" value="1"/>
</dbReference>